<dbReference type="OrthoDB" id="9801955at2"/>
<dbReference type="GO" id="GO:0009247">
    <property type="term" value="P:glycolipid biosynthetic process"/>
    <property type="evidence" value="ECO:0007669"/>
    <property type="project" value="UniProtKB-ARBA"/>
</dbReference>
<dbReference type="Proteomes" id="UP000234881">
    <property type="component" value="Unassembled WGS sequence"/>
</dbReference>
<evidence type="ECO:0000256" key="6">
    <source>
        <dbReference type="ARBA" id="ARBA00023315"/>
    </source>
</evidence>
<dbReference type="CDD" id="cd07984">
    <property type="entry name" value="LPLAT_LABLAT-like"/>
    <property type="match status" value="1"/>
</dbReference>
<dbReference type="RefSeq" id="WP_101533649.1">
    <property type="nucleotide sequence ID" value="NZ_PKUQ01000016.1"/>
</dbReference>
<organism evidence="8 9">
    <name type="scientific">Cohaesibacter celericrescens</name>
    <dbReference type="NCBI Taxonomy" id="2067669"/>
    <lineage>
        <taxon>Bacteria</taxon>
        <taxon>Pseudomonadati</taxon>
        <taxon>Pseudomonadota</taxon>
        <taxon>Alphaproteobacteria</taxon>
        <taxon>Hyphomicrobiales</taxon>
        <taxon>Cohaesibacteraceae</taxon>
    </lineage>
</organism>
<sequence>MRKVTLSHRMEYAGLMFVIFVLRLMPLSVASGMMGRVWRFIAPKLSRQKRAMEHLRLCFPEKSEKELYVITQGMWDNLGRTFVESLLAEQFLDTAASLIEITSEFDDLVEKIQTSGAVIVSLHSGNWELGGVVSSKYGFKAAVTIQKLKNPLVHDYVVSRRASTFQGGIYAKGDKAGTRIMSTIKGGTVAAIMGDLRDGRGVKVPFFGRPAPTNTFPARLSLQQNVPLIAVQILRKDGVQFKINAELIEVLRTDDLDADILSATRQVQQVFEGWIRAKPEQWMWAHKRWG</sequence>
<dbReference type="GO" id="GO:0005886">
    <property type="term" value="C:plasma membrane"/>
    <property type="evidence" value="ECO:0007669"/>
    <property type="project" value="UniProtKB-SubCell"/>
</dbReference>
<evidence type="ECO:0000313" key="9">
    <source>
        <dbReference type="Proteomes" id="UP000234881"/>
    </source>
</evidence>
<keyword evidence="5 7" id="KW-0472">Membrane</keyword>
<keyword evidence="9" id="KW-1185">Reference proteome</keyword>
<dbReference type="Pfam" id="PF03279">
    <property type="entry name" value="Lip_A_acyltrans"/>
    <property type="match status" value="1"/>
</dbReference>
<protein>
    <submittedName>
        <fullName evidence="8">Lauroyl acyltransferase</fullName>
    </submittedName>
</protein>
<accession>A0A2N5XT01</accession>
<dbReference type="EMBL" id="PKUQ01000016">
    <property type="protein sequence ID" value="PLW77632.1"/>
    <property type="molecule type" value="Genomic_DNA"/>
</dbReference>
<evidence type="ECO:0000256" key="7">
    <source>
        <dbReference type="SAM" id="Phobius"/>
    </source>
</evidence>
<comment type="caution">
    <text evidence="8">The sequence shown here is derived from an EMBL/GenBank/DDBJ whole genome shotgun (WGS) entry which is preliminary data.</text>
</comment>
<evidence type="ECO:0000256" key="5">
    <source>
        <dbReference type="ARBA" id="ARBA00023136"/>
    </source>
</evidence>
<keyword evidence="3" id="KW-0997">Cell inner membrane</keyword>
<dbReference type="AlphaFoldDB" id="A0A2N5XT01"/>
<proteinExistence type="predicted"/>
<keyword evidence="6 8" id="KW-0012">Acyltransferase</keyword>
<name>A0A2N5XT01_9HYPH</name>
<evidence type="ECO:0000256" key="3">
    <source>
        <dbReference type="ARBA" id="ARBA00022519"/>
    </source>
</evidence>
<reference evidence="8 9" key="1">
    <citation type="submission" date="2018-01" db="EMBL/GenBank/DDBJ databases">
        <title>The draft genome sequence of Cohaesibacter sp. H1304.</title>
        <authorList>
            <person name="Wang N.-N."/>
            <person name="Du Z.-J."/>
        </authorList>
    </citation>
    <scope>NUCLEOTIDE SEQUENCE [LARGE SCALE GENOMIC DNA]</scope>
    <source>
        <strain evidence="8 9">H1304</strain>
    </source>
</reference>
<evidence type="ECO:0000256" key="2">
    <source>
        <dbReference type="ARBA" id="ARBA00022475"/>
    </source>
</evidence>
<dbReference type="PANTHER" id="PTHR30606:SF9">
    <property type="entry name" value="LIPID A BIOSYNTHESIS LAUROYLTRANSFERASE"/>
    <property type="match status" value="1"/>
</dbReference>
<keyword evidence="4 8" id="KW-0808">Transferase</keyword>
<comment type="subcellular location">
    <subcellularLocation>
        <location evidence="1">Cell inner membrane</location>
    </subcellularLocation>
</comment>
<feature type="transmembrane region" description="Helical" evidence="7">
    <location>
        <begin position="12"/>
        <end position="38"/>
    </location>
</feature>
<dbReference type="GO" id="GO:0016746">
    <property type="term" value="F:acyltransferase activity"/>
    <property type="evidence" value="ECO:0007669"/>
    <property type="project" value="UniProtKB-KW"/>
</dbReference>
<dbReference type="PANTHER" id="PTHR30606">
    <property type="entry name" value="LIPID A BIOSYNTHESIS LAUROYL ACYLTRANSFERASE"/>
    <property type="match status" value="1"/>
</dbReference>
<keyword evidence="7" id="KW-1133">Transmembrane helix</keyword>
<evidence type="ECO:0000313" key="8">
    <source>
        <dbReference type="EMBL" id="PLW77632.1"/>
    </source>
</evidence>
<keyword evidence="7" id="KW-0812">Transmembrane</keyword>
<gene>
    <name evidence="8" type="ORF">C0081_10025</name>
</gene>
<dbReference type="InterPro" id="IPR004960">
    <property type="entry name" value="LipA_acyltrans"/>
</dbReference>
<keyword evidence="2" id="KW-1003">Cell membrane</keyword>
<evidence type="ECO:0000256" key="1">
    <source>
        <dbReference type="ARBA" id="ARBA00004533"/>
    </source>
</evidence>
<evidence type="ECO:0000256" key="4">
    <source>
        <dbReference type="ARBA" id="ARBA00022679"/>
    </source>
</evidence>